<keyword evidence="5" id="KW-1185">Reference proteome</keyword>
<feature type="domain" description="GGDEF" evidence="3">
    <location>
        <begin position="371"/>
        <end position="502"/>
    </location>
</feature>
<accession>A0A8J3FLY2</accession>
<dbReference type="SMART" id="SM00267">
    <property type="entry name" value="GGDEF"/>
    <property type="match status" value="1"/>
</dbReference>
<feature type="transmembrane region" description="Helical" evidence="1">
    <location>
        <begin position="268"/>
        <end position="288"/>
    </location>
</feature>
<comment type="caution">
    <text evidence="4">The sequence shown here is derived from an EMBL/GenBank/DDBJ whole genome shotgun (WGS) entry which is preliminary data.</text>
</comment>
<feature type="domain" description="EAL" evidence="2">
    <location>
        <begin position="511"/>
        <end position="765"/>
    </location>
</feature>
<reference evidence="4" key="2">
    <citation type="submission" date="2020-09" db="EMBL/GenBank/DDBJ databases">
        <authorList>
            <person name="Sun Q."/>
            <person name="Ohkuma M."/>
        </authorList>
    </citation>
    <scope>NUCLEOTIDE SEQUENCE</scope>
    <source>
        <strain evidence="4">JCM 3091</strain>
    </source>
</reference>
<dbReference type="InterPro" id="IPR001633">
    <property type="entry name" value="EAL_dom"/>
</dbReference>
<dbReference type="CDD" id="cd01948">
    <property type="entry name" value="EAL"/>
    <property type="match status" value="1"/>
</dbReference>
<dbReference type="SUPFAM" id="SSF141868">
    <property type="entry name" value="EAL domain-like"/>
    <property type="match status" value="1"/>
</dbReference>
<protein>
    <recommendedName>
        <fullName evidence="6">Diguanylate cyclase/phosphodiesterase</fullName>
    </recommendedName>
</protein>
<dbReference type="SMART" id="SM00052">
    <property type="entry name" value="EAL"/>
    <property type="match status" value="1"/>
</dbReference>
<evidence type="ECO:0000313" key="4">
    <source>
        <dbReference type="EMBL" id="GGK40331.1"/>
    </source>
</evidence>
<dbReference type="PANTHER" id="PTHR44757">
    <property type="entry name" value="DIGUANYLATE CYCLASE DGCP"/>
    <property type="match status" value="1"/>
</dbReference>
<gene>
    <name evidence="4" type="ORF">GCM10010124_36320</name>
</gene>
<dbReference type="AlphaFoldDB" id="A0A8J3FLY2"/>
<dbReference type="PROSITE" id="PS50883">
    <property type="entry name" value="EAL"/>
    <property type="match status" value="1"/>
</dbReference>
<proteinExistence type="predicted"/>
<evidence type="ECO:0000259" key="3">
    <source>
        <dbReference type="PROSITE" id="PS50887"/>
    </source>
</evidence>
<dbReference type="InterPro" id="IPR035919">
    <property type="entry name" value="EAL_sf"/>
</dbReference>
<dbReference type="InterPro" id="IPR000160">
    <property type="entry name" value="GGDEF_dom"/>
</dbReference>
<reference evidence="4" key="1">
    <citation type="journal article" date="2014" name="Int. J. Syst. Evol. Microbiol.">
        <title>Complete genome sequence of Corynebacterium casei LMG S-19264T (=DSM 44701T), isolated from a smear-ripened cheese.</title>
        <authorList>
            <consortium name="US DOE Joint Genome Institute (JGI-PGF)"/>
            <person name="Walter F."/>
            <person name="Albersmeier A."/>
            <person name="Kalinowski J."/>
            <person name="Ruckert C."/>
        </authorList>
    </citation>
    <scope>NUCLEOTIDE SEQUENCE</scope>
    <source>
        <strain evidence="4">JCM 3091</strain>
    </source>
</reference>
<dbReference type="Gene3D" id="3.20.20.450">
    <property type="entry name" value="EAL domain"/>
    <property type="match status" value="1"/>
</dbReference>
<feature type="transmembrane region" description="Helical" evidence="1">
    <location>
        <begin position="110"/>
        <end position="127"/>
    </location>
</feature>
<feature type="transmembrane region" description="Helical" evidence="1">
    <location>
        <begin position="12"/>
        <end position="36"/>
    </location>
</feature>
<evidence type="ECO:0000313" key="5">
    <source>
        <dbReference type="Proteomes" id="UP000662200"/>
    </source>
</evidence>
<dbReference type="Pfam" id="PF00990">
    <property type="entry name" value="GGDEF"/>
    <property type="match status" value="1"/>
</dbReference>
<evidence type="ECO:0000256" key="1">
    <source>
        <dbReference type="SAM" id="Phobius"/>
    </source>
</evidence>
<dbReference type="Gene3D" id="3.30.70.270">
    <property type="match status" value="1"/>
</dbReference>
<feature type="transmembrane region" description="Helical" evidence="1">
    <location>
        <begin position="42"/>
        <end position="61"/>
    </location>
</feature>
<keyword evidence="1" id="KW-0812">Transmembrane</keyword>
<dbReference type="EMBL" id="BMQC01000017">
    <property type="protein sequence ID" value="GGK40331.1"/>
    <property type="molecule type" value="Genomic_DNA"/>
</dbReference>
<organism evidence="4 5">
    <name type="scientific">Pilimelia terevasa</name>
    <dbReference type="NCBI Taxonomy" id="53372"/>
    <lineage>
        <taxon>Bacteria</taxon>
        <taxon>Bacillati</taxon>
        <taxon>Actinomycetota</taxon>
        <taxon>Actinomycetes</taxon>
        <taxon>Micromonosporales</taxon>
        <taxon>Micromonosporaceae</taxon>
        <taxon>Pilimelia</taxon>
    </lineage>
</organism>
<feature type="transmembrane region" description="Helical" evidence="1">
    <location>
        <begin position="171"/>
        <end position="191"/>
    </location>
</feature>
<feature type="transmembrane region" description="Helical" evidence="1">
    <location>
        <begin position="73"/>
        <end position="90"/>
    </location>
</feature>
<feature type="transmembrane region" description="Helical" evidence="1">
    <location>
        <begin position="203"/>
        <end position="223"/>
    </location>
</feature>
<feature type="transmembrane region" description="Helical" evidence="1">
    <location>
        <begin position="294"/>
        <end position="311"/>
    </location>
</feature>
<dbReference type="InterPro" id="IPR029787">
    <property type="entry name" value="Nucleotide_cyclase"/>
</dbReference>
<dbReference type="NCBIfam" id="TIGR00254">
    <property type="entry name" value="GGDEF"/>
    <property type="match status" value="1"/>
</dbReference>
<feature type="transmembrane region" description="Helical" evidence="1">
    <location>
        <begin position="139"/>
        <end position="159"/>
    </location>
</feature>
<evidence type="ECO:0008006" key="6">
    <source>
        <dbReference type="Google" id="ProtNLM"/>
    </source>
</evidence>
<dbReference type="PROSITE" id="PS50887">
    <property type="entry name" value="GGDEF"/>
    <property type="match status" value="1"/>
</dbReference>
<dbReference type="InterPro" id="IPR043128">
    <property type="entry name" value="Rev_trsase/Diguanyl_cyclase"/>
</dbReference>
<sequence>MRTRQLFYRAFPRLFGLTAGLVAVSVAGLVAVALGLLPATAAWLATVLSGLAAGLTCWRLAAEIRPAPGRRQFWYSTGSAITLVSLGSALHLYQSVRAATELAPSNVTRWLNVLGAAVMVVGLLRLPRRPVTAPAVRRVSLDAAIVLTTAGVFAWHLSFGEAVRVLPGGGWKMFAGMMVMSAVAAVGFVKVTLVDDAAVSPAAVQRAAWGIGLGVGLGLVAPLTVAALHIRPVVLALPATALGYALAARRQRRARDGEQAARPSGPAFSLMPYLSAAATTGLLLVVAWRGDHRSLLPVAAGTTALIGLVLYRQFNAVHANDLLLRQVDVSTRQLRQMHRQLDHQRRHDRLTGLIDRREFEEELEQRAAAGQTGTLALINVDNFKAVNDHVGRPLGDQLLLLVAHQVCASVRASDLVARFDGDEFAVLLRDLSVADAAGVLDRIDQTVRQPVDITGHDLVLTVSVGTTETRTGADAGELLHRANLALYAAKSGGKGRRVHYSESLEERVNNDVQLGAELRRALNEAQFTLVYQPVVRLPDGRIAGAEALIRWAHPTRGAVPPDEFIPAAERTGLIVPIGDWVLVQACSQAAGWLRYSGAQPWRVSVNVSARQLIEAGFAARVAEILDGTGLPADRLTIEVTETAVFDNQVAAAALRRIADLGVAVALDDFGTGHSSLALLRAVPVDILKVDKLFIDHVADSDADATIATAALYIAQGLNLGVVAEGVETTAQADRLHELGFPAAQGYHFARPVSGADILRQLRALANR</sequence>
<evidence type="ECO:0000259" key="2">
    <source>
        <dbReference type="PROSITE" id="PS50883"/>
    </source>
</evidence>
<dbReference type="RefSeq" id="WP_189115564.1">
    <property type="nucleotide sequence ID" value="NZ_BMQC01000017.1"/>
</dbReference>
<dbReference type="PANTHER" id="PTHR44757:SF2">
    <property type="entry name" value="BIOFILM ARCHITECTURE MAINTENANCE PROTEIN MBAA"/>
    <property type="match status" value="1"/>
</dbReference>
<keyword evidence="1" id="KW-1133">Transmembrane helix</keyword>
<dbReference type="InterPro" id="IPR052155">
    <property type="entry name" value="Biofilm_reg_signaling"/>
</dbReference>
<name>A0A8J3FLY2_9ACTN</name>
<dbReference type="CDD" id="cd01949">
    <property type="entry name" value="GGDEF"/>
    <property type="match status" value="1"/>
</dbReference>
<dbReference type="Proteomes" id="UP000662200">
    <property type="component" value="Unassembled WGS sequence"/>
</dbReference>
<keyword evidence="1" id="KW-0472">Membrane</keyword>
<dbReference type="SUPFAM" id="SSF55073">
    <property type="entry name" value="Nucleotide cyclase"/>
    <property type="match status" value="1"/>
</dbReference>
<dbReference type="Pfam" id="PF00563">
    <property type="entry name" value="EAL"/>
    <property type="match status" value="1"/>
</dbReference>